<dbReference type="AlphaFoldDB" id="A0A2K9NIA7"/>
<proteinExistence type="predicted"/>
<protein>
    <recommendedName>
        <fullName evidence="3">Carrier domain-containing protein</fullName>
    </recommendedName>
</protein>
<dbReference type="Proteomes" id="UP000234752">
    <property type="component" value="Chromosome eg_2"/>
</dbReference>
<dbReference type="SUPFAM" id="SSF47336">
    <property type="entry name" value="ACP-like"/>
    <property type="match status" value="1"/>
</dbReference>
<dbReference type="KEGG" id="ncb:C0V82_16655"/>
<evidence type="ECO:0000313" key="2">
    <source>
        <dbReference type="Proteomes" id="UP000234752"/>
    </source>
</evidence>
<gene>
    <name evidence="1" type="ORF">C0V82_16655</name>
</gene>
<sequence length="78" mass="8295">MLDLIARETARILTEKGETIAVPLTADTAFLDGPLPFDSLDLATLIVALEGVTGKDPFRQGFRQFNTAGELAALYAAA</sequence>
<reference evidence="1 2" key="1">
    <citation type="submission" date="2017-12" db="EMBL/GenBank/DDBJ databases">
        <title>Genomes of bacteria within cyanobacterial aggregates.</title>
        <authorList>
            <person name="Cai H."/>
        </authorList>
    </citation>
    <scope>NUCLEOTIDE SEQUENCE [LARGE SCALE GENOMIC DNA]</scope>
    <source>
        <strain evidence="1 2">TH16</strain>
    </source>
</reference>
<name>A0A2K9NIA7_9PROT</name>
<dbReference type="EMBL" id="CP025612">
    <property type="protein sequence ID" value="AUN32824.1"/>
    <property type="molecule type" value="Genomic_DNA"/>
</dbReference>
<evidence type="ECO:0000313" key="1">
    <source>
        <dbReference type="EMBL" id="AUN32824.1"/>
    </source>
</evidence>
<evidence type="ECO:0008006" key="3">
    <source>
        <dbReference type="Google" id="ProtNLM"/>
    </source>
</evidence>
<accession>A0A2K9NIA7</accession>
<keyword evidence="2" id="KW-1185">Reference proteome</keyword>
<dbReference type="OrthoDB" id="7889120at2"/>
<organism evidence="1 2">
    <name type="scientific">Niveispirillum cyanobacteriorum</name>
    <dbReference type="NCBI Taxonomy" id="1612173"/>
    <lineage>
        <taxon>Bacteria</taxon>
        <taxon>Pseudomonadati</taxon>
        <taxon>Pseudomonadota</taxon>
        <taxon>Alphaproteobacteria</taxon>
        <taxon>Rhodospirillales</taxon>
        <taxon>Azospirillaceae</taxon>
        <taxon>Niveispirillum</taxon>
    </lineage>
</organism>
<dbReference type="InterPro" id="IPR036736">
    <property type="entry name" value="ACP-like_sf"/>
</dbReference>